<dbReference type="Proteomes" id="UP000294530">
    <property type="component" value="Unassembled WGS sequence"/>
</dbReference>
<comment type="similarity">
    <text evidence="1">Belongs to the ATP-dependent AMP-binding enzyme family.</text>
</comment>
<dbReference type="Pfam" id="PF13193">
    <property type="entry name" value="AMP-binding_C"/>
    <property type="match status" value="1"/>
</dbReference>
<dbReference type="PANTHER" id="PTHR43347:SF3">
    <property type="entry name" value="ACYL-COA SYNTHETASE SHORT-CHAIN FAMILY MEMBER 3, MITOCHONDRIAL"/>
    <property type="match status" value="1"/>
</dbReference>
<proteinExistence type="inferred from homology"/>
<dbReference type="Gene3D" id="3.30.300.30">
    <property type="match status" value="1"/>
</dbReference>
<dbReference type="InterPro" id="IPR045851">
    <property type="entry name" value="AMP-bd_C_sf"/>
</dbReference>
<accession>A0A976IM82</accession>
<dbReference type="PROSITE" id="PS00455">
    <property type="entry name" value="AMP_BINDING"/>
    <property type="match status" value="1"/>
</dbReference>
<feature type="domain" description="AMP-dependent synthetase/ligase" evidence="2">
    <location>
        <begin position="132"/>
        <end position="479"/>
    </location>
</feature>
<reference evidence="5 6" key="1">
    <citation type="journal article" date="2021" name="Genome Biol.">
        <title>AFLAP: assembly-free linkage analysis pipeline using k-mers from genome sequencing data.</title>
        <authorList>
            <person name="Fletcher K."/>
            <person name="Zhang L."/>
            <person name="Gil J."/>
            <person name="Han R."/>
            <person name="Cavanaugh K."/>
            <person name="Michelmore R."/>
        </authorList>
    </citation>
    <scope>NUCLEOTIDE SEQUENCE [LARGE SCALE GENOMIC DNA]</scope>
    <source>
        <strain evidence="5 6">SF5</strain>
    </source>
</reference>
<dbReference type="OrthoDB" id="3352408at2759"/>
<dbReference type="InterPro" id="IPR020845">
    <property type="entry name" value="AMP-binding_CS"/>
</dbReference>
<dbReference type="SUPFAM" id="SSF56801">
    <property type="entry name" value="Acetyl-CoA synthetase-like"/>
    <property type="match status" value="1"/>
</dbReference>
<feature type="domain" description="Acetyl-coenzyme A synthetase N-terminal" evidence="4">
    <location>
        <begin position="26"/>
        <end position="87"/>
    </location>
</feature>
<dbReference type="GeneID" id="94345221"/>
<sequence length="695" mass="76759">MTLQLSRGLRLPHHLRFSTRQGPAKYLEQYRRSLTSPEIFWAEAAQDNEWFKPWSRVLETYAAIDRLTQAPSPRWFSGGEMNTCYNALDVHVNHGRGDVAALRYDSPLTSTKTTLTYNQLLKENYTISFLKATRISTFAGGLQKLGLKKGDRVVIYMPAVLETTVAMLACARLGAIHSVVFGGFATLELAARIEDAAPKLIISASCGVEPKGIIDYSPLLNGALERTTWKPSKIVMLQRDICLFPMTKGRDVEWRDVMTMGHSVEAVPVLATDPLYILYTSGTTGRPKGIVRDNGGHAVALKWAMRNVFDIFPDDTFFAASDMGWTVGHSLAVYGPLLNGCTSIIYAGKPIGTPDAGAYWRLITEYGIKSMFTAPTALRAIRKEDPQALLLKIKKDEIRRTLKTMFVAGERGNPKTFSFFSGELGVPIIDHWWQTETGWPITAPCFGMQNDDITEDGNPRIKVGSVARPVPGWDVRVLKGASADKDENYNHEFEDQDAELVVKLPLPPGALTTLYNNSDSFRAKYFKRYPGYYHTGDTGHIDDDGFVYVMSRTDDVINVAGHRITTGLIEEVIMKIPEIVECAVFGTANSVKGHIPVALVVIDTSVSRSQKELSVIVIQITEQVVHDVRGQIGSFVCLKHVGVVDALPKTRSGKIMRATIQAVANLSSFRVPATIESVAVLDDVRVVLENLGCAN</sequence>
<dbReference type="InterPro" id="IPR025110">
    <property type="entry name" value="AMP-bd_C"/>
</dbReference>
<dbReference type="Gene3D" id="3.40.50.12780">
    <property type="entry name" value="N-terminal domain of ligase-like"/>
    <property type="match status" value="1"/>
</dbReference>
<organism evidence="5 6">
    <name type="scientific">Bremia lactucae</name>
    <name type="common">Lettuce downy mildew</name>
    <dbReference type="NCBI Taxonomy" id="4779"/>
    <lineage>
        <taxon>Eukaryota</taxon>
        <taxon>Sar</taxon>
        <taxon>Stramenopiles</taxon>
        <taxon>Oomycota</taxon>
        <taxon>Peronosporomycetes</taxon>
        <taxon>Peronosporales</taxon>
        <taxon>Peronosporaceae</taxon>
        <taxon>Bremia</taxon>
    </lineage>
</organism>
<dbReference type="Pfam" id="PF00501">
    <property type="entry name" value="AMP-binding"/>
    <property type="match status" value="1"/>
</dbReference>
<dbReference type="Pfam" id="PF16177">
    <property type="entry name" value="ACAS_N"/>
    <property type="match status" value="1"/>
</dbReference>
<dbReference type="GO" id="GO:0050218">
    <property type="term" value="F:propionate-CoA ligase activity"/>
    <property type="evidence" value="ECO:0007669"/>
    <property type="project" value="TreeGrafter"/>
</dbReference>
<dbReference type="InterPro" id="IPR042099">
    <property type="entry name" value="ANL_N_sf"/>
</dbReference>
<evidence type="ECO:0000256" key="1">
    <source>
        <dbReference type="ARBA" id="ARBA00006432"/>
    </source>
</evidence>
<evidence type="ECO:0000313" key="5">
    <source>
        <dbReference type="EMBL" id="TDH74356.1"/>
    </source>
</evidence>
<dbReference type="InterPro" id="IPR000873">
    <property type="entry name" value="AMP-dep_synth/lig_dom"/>
</dbReference>
<dbReference type="EMBL" id="SHOA02000011">
    <property type="protein sequence ID" value="TDH74356.1"/>
    <property type="molecule type" value="Genomic_DNA"/>
</dbReference>
<gene>
    <name evidence="5" type="ORF">CCR75_001447</name>
</gene>
<protein>
    <recommendedName>
        <fullName evidence="7">Propionate--CoA ligase</fullName>
    </recommendedName>
</protein>
<feature type="domain" description="AMP-binding enzyme C-terminal" evidence="3">
    <location>
        <begin position="569"/>
        <end position="654"/>
    </location>
</feature>
<dbReference type="AlphaFoldDB" id="A0A976IM82"/>
<comment type="caution">
    <text evidence="5">The sequence shown here is derived from an EMBL/GenBank/DDBJ whole genome shotgun (WGS) entry which is preliminary data.</text>
</comment>
<keyword evidence="6" id="KW-1185">Reference proteome</keyword>
<name>A0A976IM82_BRELC</name>
<evidence type="ECO:0008006" key="7">
    <source>
        <dbReference type="Google" id="ProtNLM"/>
    </source>
</evidence>
<dbReference type="InterPro" id="IPR032387">
    <property type="entry name" value="ACAS_N"/>
</dbReference>
<dbReference type="KEGG" id="blac:94345221"/>
<evidence type="ECO:0000313" key="6">
    <source>
        <dbReference type="Proteomes" id="UP000294530"/>
    </source>
</evidence>
<dbReference type="RefSeq" id="XP_067823854.1">
    <property type="nucleotide sequence ID" value="XM_067959550.1"/>
</dbReference>
<evidence type="ECO:0000259" key="4">
    <source>
        <dbReference type="Pfam" id="PF16177"/>
    </source>
</evidence>
<dbReference type="PANTHER" id="PTHR43347">
    <property type="entry name" value="ACYL-COA SYNTHETASE"/>
    <property type="match status" value="1"/>
</dbReference>
<evidence type="ECO:0000259" key="3">
    <source>
        <dbReference type="Pfam" id="PF13193"/>
    </source>
</evidence>
<evidence type="ECO:0000259" key="2">
    <source>
        <dbReference type="Pfam" id="PF00501"/>
    </source>
</evidence>